<dbReference type="PROSITE" id="PS50173">
    <property type="entry name" value="UMUC"/>
    <property type="match status" value="1"/>
</dbReference>
<dbReference type="Pfam" id="PF11798">
    <property type="entry name" value="IMS_HHH"/>
    <property type="match status" value="1"/>
</dbReference>
<sequence length="228" mass="25794">CERVFNPIVRNKPVVVLSNNDGCVIARSNEAKVLGIQMGAPAFKNRHIFKKYGVYIFSTNFALYGDFSSRVMSVLAEAVPQIEIYSIDEAFMDYSGLPEPMKHALGLRNKVMQWTGIPTSIGIAETKTLAKVANRIAKKEVQSGVFWLHCPDMIRDYLKRLPVSKLWGVGQRHAAKLELYGIQTAYELTQRSDSWIQKHMSIVGLKMVKELRGIPCYKLGTAWQRKKS</sequence>
<dbReference type="InterPro" id="IPR050116">
    <property type="entry name" value="DNA_polymerase-Y"/>
</dbReference>
<dbReference type="CDD" id="cd01700">
    <property type="entry name" value="PolY_Pol_V_umuC"/>
    <property type="match status" value="1"/>
</dbReference>
<dbReference type="AlphaFoldDB" id="A0A383EWU5"/>
<name>A0A383EWU5_9ZZZZ</name>
<dbReference type="GO" id="GO:0009432">
    <property type="term" value="P:SOS response"/>
    <property type="evidence" value="ECO:0007669"/>
    <property type="project" value="TreeGrafter"/>
</dbReference>
<dbReference type="InterPro" id="IPR043128">
    <property type="entry name" value="Rev_trsase/Diguanyl_cyclase"/>
</dbReference>
<dbReference type="EMBL" id="UINC01229626">
    <property type="protein sequence ID" value="SVE61412.1"/>
    <property type="molecule type" value="Genomic_DNA"/>
</dbReference>
<comment type="similarity">
    <text evidence="1">Belongs to the DNA polymerase type-Y family.</text>
</comment>
<proteinExistence type="inferred from homology"/>
<dbReference type="GO" id="GO:0042276">
    <property type="term" value="P:error-prone translesion synthesis"/>
    <property type="evidence" value="ECO:0007669"/>
    <property type="project" value="TreeGrafter"/>
</dbReference>
<dbReference type="Gene3D" id="3.30.70.270">
    <property type="match status" value="1"/>
</dbReference>
<accession>A0A383EWU5</accession>
<dbReference type="Gene3D" id="1.10.150.20">
    <property type="entry name" value="5' to 3' exonuclease, C-terminal subdomain"/>
    <property type="match status" value="1"/>
</dbReference>
<gene>
    <name evidence="3" type="ORF">METZ01_LOCUS514266</name>
</gene>
<feature type="non-terminal residue" evidence="3">
    <location>
        <position position="1"/>
    </location>
</feature>
<protein>
    <recommendedName>
        <fullName evidence="2">UmuC domain-containing protein</fullName>
    </recommendedName>
</protein>
<feature type="domain" description="UmuC" evidence="2">
    <location>
        <begin position="1"/>
        <end position="170"/>
    </location>
</feature>
<dbReference type="GO" id="GO:0005829">
    <property type="term" value="C:cytosol"/>
    <property type="evidence" value="ECO:0007669"/>
    <property type="project" value="TreeGrafter"/>
</dbReference>
<dbReference type="GO" id="GO:0003887">
    <property type="term" value="F:DNA-directed DNA polymerase activity"/>
    <property type="evidence" value="ECO:0007669"/>
    <property type="project" value="TreeGrafter"/>
</dbReference>
<dbReference type="Pfam" id="PF00817">
    <property type="entry name" value="IMS"/>
    <property type="match status" value="1"/>
</dbReference>
<evidence type="ECO:0000256" key="1">
    <source>
        <dbReference type="ARBA" id="ARBA00010945"/>
    </source>
</evidence>
<dbReference type="SUPFAM" id="SSF56672">
    <property type="entry name" value="DNA/RNA polymerases"/>
    <property type="match status" value="1"/>
</dbReference>
<dbReference type="GO" id="GO:0006281">
    <property type="term" value="P:DNA repair"/>
    <property type="evidence" value="ECO:0007669"/>
    <property type="project" value="InterPro"/>
</dbReference>
<feature type="non-terminal residue" evidence="3">
    <location>
        <position position="228"/>
    </location>
</feature>
<dbReference type="PANTHER" id="PTHR11076:SF34">
    <property type="entry name" value="PROTEIN UMUC"/>
    <property type="match status" value="1"/>
</dbReference>
<organism evidence="3">
    <name type="scientific">marine metagenome</name>
    <dbReference type="NCBI Taxonomy" id="408172"/>
    <lineage>
        <taxon>unclassified sequences</taxon>
        <taxon>metagenomes</taxon>
        <taxon>ecological metagenomes</taxon>
    </lineage>
</organism>
<evidence type="ECO:0000313" key="3">
    <source>
        <dbReference type="EMBL" id="SVE61412.1"/>
    </source>
</evidence>
<evidence type="ECO:0000259" key="2">
    <source>
        <dbReference type="PROSITE" id="PS50173"/>
    </source>
</evidence>
<dbReference type="Gene3D" id="3.40.1170.60">
    <property type="match status" value="1"/>
</dbReference>
<dbReference type="InterPro" id="IPR001126">
    <property type="entry name" value="UmuC"/>
</dbReference>
<dbReference type="InterPro" id="IPR024728">
    <property type="entry name" value="PolY_HhH_motif"/>
</dbReference>
<reference evidence="3" key="1">
    <citation type="submission" date="2018-05" db="EMBL/GenBank/DDBJ databases">
        <authorList>
            <person name="Lanie J.A."/>
            <person name="Ng W.-L."/>
            <person name="Kazmierczak K.M."/>
            <person name="Andrzejewski T.M."/>
            <person name="Davidsen T.M."/>
            <person name="Wayne K.J."/>
            <person name="Tettelin H."/>
            <person name="Glass J.I."/>
            <person name="Rusch D."/>
            <person name="Podicherti R."/>
            <person name="Tsui H.-C.T."/>
            <person name="Winkler M.E."/>
        </authorList>
    </citation>
    <scope>NUCLEOTIDE SEQUENCE</scope>
</reference>
<dbReference type="InterPro" id="IPR043502">
    <property type="entry name" value="DNA/RNA_pol_sf"/>
</dbReference>
<dbReference type="PANTHER" id="PTHR11076">
    <property type="entry name" value="DNA REPAIR POLYMERASE UMUC / TRANSFERASE FAMILY MEMBER"/>
    <property type="match status" value="1"/>
</dbReference>